<proteinExistence type="predicted"/>
<sequence>MCGSEAAARVIGPKTVAESLTIDNGLNRGEWGPIQVCSQGAYVFAFEIKYSGVGFVDDTSVNAIRLYCETPTGSLTDLITSSEGSYGQWRGMRACPHGAMMTGMRANVVPDMGVLGDDLGIDNLQMKCAGGEILDGQHGVPNMSGQDSLVTRELTQVGNREMEAVHMKIRQSADARDYGDWGLWKACSPGNKVCGLETRLQDGHTLEDDAGLTDVIMYCCN</sequence>
<protein>
    <submittedName>
        <fullName evidence="1">Vitelline membrane outer layer protein 1</fullName>
    </submittedName>
</protein>
<dbReference type="SUPFAM" id="SSF51092">
    <property type="entry name" value="Vitelline membrane outer protein-I (VMO-I)"/>
    <property type="match status" value="1"/>
</dbReference>
<evidence type="ECO:0000313" key="2">
    <source>
        <dbReference type="Proteomes" id="UP000770661"/>
    </source>
</evidence>
<evidence type="ECO:0000313" key="1">
    <source>
        <dbReference type="EMBL" id="KAG0716862.1"/>
    </source>
</evidence>
<keyword evidence="2" id="KW-1185">Reference proteome</keyword>
<reference evidence="1" key="1">
    <citation type="submission" date="2020-07" db="EMBL/GenBank/DDBJ databases">
        <title>The High-quality genome of the commercially important snow crab, Chionoecetes opilio.</title>
        <authorList>
            <person name="Jeong J.-H."/>
            <person name="Ryu S."/>
        </authorList>
    </citation>
    <scope>NUCLEOTIDE SEQUENCE</scope>
    <source>
        <strain evidence="1">MADBK_172401_WGS</strain>
        <tissue evidence="1">Digestive gland</tissue>
    </source>
</reference>
<dbReference type="Pfam" id="PF03762">
    <property type="entry name" value="VOMI"/>
    <property type="match status" value="1"/>
</dbReference>
<dbReference type="OrthoDB" id="6344411at2759"/>
<dbReference type="PANTHER" id="PTHR18841:SF0">
    <property type="entry name" value="VITELLINE MEMBRANE OUTER LAYER 1 HOMOLOG A-RELATED"/>
    <property type="match status" value="1"/>
</dbReference>
<dbReference type="PANTHER" id="PTHR18841">
    <property type="entry name" value="VITELLINE MEMBRANE OUTER LAYER PROTEIN I-RELATED"/>
    <property type="match status" value="1"/>
</dbReference>
<gene>
    <name evidence="1" type="primary">VMO1</name>
    <name evidence="1" type="ORF">GWK47_008654</name>
</gene>
<dbReference type="AlphaFoldDB" id="A0A8J4XZK6"/>
<dbReference type="Gene3D" id="2.100.10.20">
    <property type="entry name" value="Vitelline membrane outer layer protein I (VOMI)"/>
    <property type="match status" value="1"/>
</dbReference>
<dbReference type="GO" id="GO:0005615">
    <property type="term" value="C:extracellular space"/>
    <property type="evidence" value="ECO:0007669"/>
    <property type="project" value="TreeGrafter"/>
</dbReference>
<dbReference type="EMBL" id="JACEEZ010018473">
    <property type="protein sequence ID" value="KAG0716862.1"/>
    <property type="molecule type" value="Genomic_DNA"/>
</dbReference>
<organism evidence="1 2">
    <name type="scientific">Chionoecetes opilio</name>
    <name type="common">Atlantic snow crab</name>
    <name type="synonym">Cancer opilio</name>
    <dbReference type="NCBI Taxonomy" id="41210"/>
    <lineage>
        <taxon>Eukaryota</taxon>
        <taxon>Metazoa</taxon>
        <taxon>Ecdysozoa</taxon>
        <taxon>Arthropoda</taxon>
        <taxon>Crustacea</taxon>
        <taxon>Multicrustacea</taxon>
        <taxon>Malacostraca</taxon>
        <taxon>Eumalacostraca</taxon>
        <taxon>Eucarida</taxon>
        <taxon>Decapoda</taxon>
        <taxon>Pleocyemata</taxon>
        <taxon>Brachyura</taxon>
        <taxon>Eubrachyura</taxon>
        <taxon>Majoidea</taxon>
        <taxon>Majidae</taxon>
        <taxon>Chionoecetes</taxon>
    </lineage>
</organism>
<name>A0A8J4XZK6_CHIOP</name>
<dbReference type="InterPro" id="IPR036706">
    <property type="entry name" value="VOMI_sf"/>
</dbReference>
<comment type="caution">
    <text evidence="1">The sequence shown here is derived from an EMBL/GenBank/DDBJ whole genome shotgun (WGS) entry which is preliminary data.</text>
</comment>
<dbReference type="Proteomes" id="UP000770661">
    <property type="component" value="Unassembled WGS sequence"/>
</dbReference>
<dbReference type="InterPro" id="IPR005515">
    <property type="entry name" value="VOMI"/>
</dbReference>
<accession>A0A8J4XZK6</accession>